<evidence type="ECO:0000256" key="1">
    <source>
        <dbReference type="ARBA" id="ARBA00011900"/>
    </source>
</evidence>
<evidence type="ECO:0000256" key="3">
    <source>
        <dbReference type="ARBA" id="ARBA00022679"/>
    </source>
</evidence>
<evidence type="ECO:0000256" key="2">
    <source>
        <dbReference type="ARBA" id="ARBA00022603"/>
    </source>
</evidence>
<feature type="domain" description="Type II methyltransferase M.TaqI-like" evidence="8">
    <location>
        <begin position="146"/>
        <end position="298"/>
    </location>
</feature>
<organism evidence="9 10">
    <name type="scientific">Panacibacter ginsenosidivorans</name>
    <dbReference type="NCBI Taxonomy" id="1813871"/>
    <lineage>
        <taxon>Bacteria</taxon>
        <taxon>Pseudomonadati</taxon>
        <taxon>Bacteroidota</taxon>
        <taxon>Chitinophagia</taxon>
        <taxon>Chitinophagales</taxon>
        <taxon>Chitinophagaceae</taxon>
        <taxon>Panacibacter</taxon>
    </lineage>
</organism>
<dbReference type="PRINTS" id="PR00507">
    <property type="entry name" value="N12N6MTFRASE"/>
</dbReference>
<gene>
    <name evidence="9" type="ORF">FRZ67_02105</name>
</gene>
<keyword evidence="10" id="KW-1185">Reference proteome</keyword>
<dbReference type="GO" id="GO:0032259">
    <property type="term" value="P:methylation"/>
    <property type="evidence" value="ECO:0007669"/>
    <property type="project" value="UniProtKB-KW"/>
</dbReference>
<dbReference type="PROSITE" id="PS00092">
    <property type="entry name" value="N6_MTASE"/>
    <property type="match status" value="1"/>
</dbReference>
<sequence length="624" mass="71769">MNNQFKKIMQAYKEDELLFNRIIVSSFVKANKLVVTNNKLIKSLLLKEGNSATLLPETNFKFGFDELIEAFELAIPNEDKVINGAVYTPNYIKNFIIKKCISKIKKPLNNCLVADISCGCGAFLYTYALHLHEERGKLYSEIFRDNIYGLDISKHSIERTEILLSLLAISSGEDEKSYQFNLFAVNALDFDWYKSSSRIKANEGFDLIIGNPPYVRSKNIDEPSRVLLSKWSVTNSGNTDLYIPFFEIGLNLLNKQGVLGYITVNSFFKSVNARLLRKYFQDNRFGLTIIDFGDEKIFGNKSTYSCICIVTKEESSSVLFIKQKSIDLNNPISNYNSIPYITLNSKKGWLLNDKKIVENIKKIEGCGSPLGELYKIRNGIATLSNDIYIFKPIAEDENYFYLLQDEKKFKIEKAICRDIIKPNILKFEHEIPTVKEKLIYPYTNGISPFSLMPEKILSKSFPKTFKYLSENRETLEKRDKGEGEYPAWYAFGRTQALTDKGFKLLFPYMAKLPHFVFTADKSLLIYCGYAIFGSSADELMTLKKILQSSIFHYYMQNTSKPYSAGYLSYAKNYVKNFGVCELKIEEKNFLLNVESVREVDEFLMDKYKINIPKDKLIKSVPLEI</sequence>
<name>A0A5B8V684_9BACT</name>
<evidence type="ECO:0000313" key="9">
    <source>
        <dbReference type="EMBL" id="QEC66156.1"/>
    </source>
</evidence>
<dbReference type="CDD" id="cd02440">
    <property type="entry name" value="AdoMet_MTases"/>
    <property type="match status" value="1"/>
</dbReference>
<keyword evidence="2 9" id="KW-0489">Methyltransferase</keyword>
<dbReference type="InterPro" id="IPR050953">
    <property type="entry name" value="N4_N6_ade-DNA_methylase"/>
</dbReference>
<dbReference type="Gene3D" id="3.40.50.150">
    <property type="entry name" value="Vaccinia Virus protein VP39"/>
    <property type="match status" value="1"/>
</dbReference>
<dbReference type="REBASE" id="370146">
    <property type="entry name" value="M.Pgi11550ORF2105P"/>
</dbReference>
<dbReference type="PANTHER" id="PTHR33841">
    <property type="entry name" value="DNA METHYLTRANSFERASE YEEA-RELATED"/>
    <property type="match status" value="1"/>
</dbReference>
<evidence type="ECO:0000256" key="6">
    <source>
        <dbReference type="ARBA" id="ARBA00023125"/>
    </source>
</evidence>
<reference evidence="9 10" key="1">
    <citation type="journal article" date="2016" name="Int. J. Syst. Evol. Microbiol.">
        <title>Panacibacter ginsenosidivorans gen. nov., sp. nov., with ginsenoside converting activity isolated from soil of a ginseng field.</title>
        <authorList>
            <person name="Siddiqi M.Z."/>
            <person name="Muhammad Shafi S."/>
            <person name="Choi K.D."/>
            <person name="Im W.T."/>
        </authorList>
    </citation>
    <scope>NUCLEOTIDE SEQUENCE [LARGE SCALE GENOMIC DNA]</scope>
    <source>
        <strain evidence="9 10">Gsoil1550</strain>
    </source>
</reference>
<evidence type="ECO:0000313" key="10">
    <source>
        <dbReference type="Proteomes" id="UP000321533"/>
    </source>
</evidence>
<dbReference type="GO" id="GO:0009307">
    <property type="term" value="P:DNA restriction-modification system"/>
    <property type="evidence" value="ECO:0007669"/>
    <property type="project" value="UniProtKB-KW"/>
</dbReference>
<dbReference type="InterPro" id="IPR011639">
    <property type="entry name" value="MethylTrfase_TaqI-like_dom"/>
</dbReference>
<dbReference type="InterPro" id="IPR002052">
    <property type="entry name" value="DNA_methylase_N6_adenine_CS"/>
</dbReference>
<dbReference type="OrthoDB" id="32195at2"/>
<dbReference type="GO" id="GO:0009007">
    <property type="term" value="F:site-specific DNA-methyltransferase (adenine-specific) activity"/>
    <property type="evidence" value="ECO:0007669"/>
    <property type="project" value="UniProtKB-EC"/>
</dbReference>
<comment type="catalytic activity">
    <reaction evidence="7">
        <text>a 2'-deoxyadenosine in DNA + S-adenosyl-L-methionine = an N(6)-methyl-2'-deoxyadenosine in DNA + S-adenosyl-L-homocysteine + H(+)</text>
        <dbReference type="Rhea" id="RHEA:15197"/>
        <dbReference type="Rhea" id="RHEA-COMP:12418"/>
        <dbReference type="Rhea" id="RHEA-COMP:12419"/>
        <dbReference type="ChEBI" id="CHEBI:15378"/>
        <dbReference type="ChEBI" id="CHEBI:57856"/>
        <dbReference type="ChEBI" id="CHEBI:59789"/>
        <dbReference type="ChEBI" id="CHEBI:90615"/>
        <dbReference type="ChEBI" id="CHEBI:90616"/>
        <dbReference type="EC" id="2.1.1.72"/>
    </reaction>
</comment>
<dbReference type="Pfam" id="PF07669">
    <property type="entry name" value="Eco57I"/>
    <property type="match status" value="1"/>
</dbReference>
<dbReference type="SUPFAM" id="SSF53335">
    <property type="entry name" value="S-adenosyl-L-methionine-dependent methyltransferases"/>
    <property type="match status" value="1"/>
</dbReference>
<dbReference type="EMBL" id="CP042435">
    <property type="protein sequence ID" value="QEC66156.1"/>
    <property type="molecule type" value="Genomic_DNA"/>
</dbReference>
<dbReference type="EC" id="2.1.1.72" evidence="1"/>
<proteinExistence type="predicted"/>
<keyword evidence="6" id="KW-0238">DNA-binding</keyword>
<dbReference type="RefSeq" id="WP_147187956.1">
    <property type="nucleotide sequence ID" value="NZ_CP042435.1"/>
</dbReference>
<dbReference type="Proteomes" id="UP000321533">
    <property type="component" value="Chromosome"/>
</dbReference>
<evidence type="ECO:0000256" key="7">
    <source>
        <dbReference type="ARBA" id="ARBA00047942"/>
    </source>
</evidence>
<dbReference type="AlphaFoldDB" id="A0A5B8V684"/>
<keyword evidence="4" id="KW-0949">S-adenosyl-L-methionine</keyword>
<dbReference type="PANTHER" id="PTHR33841:SF6">
    <property type="entry name" value="TYPE II METHYLTRANSFERASE M.HINDII"/>
    <property type="match status" value="1"/>
</dbReference>
<accession>A0A5B8V684</accession>
<evidence type="ECO:0000256" key="4">
    <source>
        <dbReference type="ARBA" id="ARBA00022691"/>
    </source>
</evidence>
<protein>
    <recommendedName>
        <fullName evidence="1">site-specific DNA-methyltransferase (adenine-specific)</fullName>
        <ecNumber evidence="1">2.1.1.72</ecNumber>
    </recommendedName>
</protein>
<evidence type="ECO:0000256" key="5">
    <source>
        <dbReference type="ARBA" id="ARBA00022747"/>
    </source>
</evidence>
<keyword evidence="3 9" id="KW-0808">Transferase</keyword>
<evidence type="ECO:0000259" key="8">
    <source>
        <dbReference type="Pfam" id="PF07669"/>
    </source>
</evidence>
<dbReference type="InterPro" id="IPR029063">
    <property type="entry name" value="SAM-dependent_MTases_sf"/>
</dbReference>
<dbReference type="GO" id="GO:0003677">
    <property type="term" value="F:DNA binding"/>
    <property type="evidence" value="ECO:0007669"/>
    <property type="project" value="UniProtKB-KW"/>
</dbReference>
<keyword evidence="5" id="KW-0680">Restriction system</keyword>
<dbReference type="KEGG" id="pgin:FRZ67_02105"/>